<dbReference type="Gene3D" id="3.40.50.300">
    <property type="entry name" value="P-loop containing nucleotide triphosphate hydrolases"/>
    <property type="match status" value="1"/>
</dbReference>
<sequence length="278" mass="31026">MQKNSGKTYICTSIHFKGGVGKTTSTVNCAAKLGKLGYTVLVIDLDSQRNATKHISNVPDIDDIDGTLKDIFENYKTINIHDVIQGPDKTNFENVSLIPCAKNIRDVEINIQRSSPVPNEIIRSVLRKIKGDFDFILLDCPPRMETLTFNALLASNSLLIPLQGEYSIQGLEDILNSMDDLETSNPDLKILSPVLNFYNKRNTVDLTLAEDIRNEYAQPKLQEKLVNKELICIPNATVFSQASYVKCSVFDLDAGKETPAKQAINQLVDLMVSEYKKL</sequence>
<accession>A0A1P8KG85</accession>
<name>A0A1P8KG85_ACILW</name>
<organism evidence="2">
    <name type="scientific">Acinetobacter lwoffii</name>
    <dbReference type="NCBI Taxonomy" id="28090"/>
    <lineage>
        <taxon>Bacteria</taxon>
        <taxon>Pseudomonadati</taxon>
        <taxon>Pseudomonadota</taxon>
        <taxon>Gammaproteobacteria</taxon>
        <taxon>Moraxellales</taxon>
        <taxon>Moraxellaceae</taxon>
        <taxon>Acinetobacter</taxon>
    </lineage>
</organism>
<reference evidence="2" key="1">
    <citation type="journal article" date="2016" name="Biomed. Res. Int.">
        <title>Resistance of Permafrost and Modern Acinetobacter lwoffii Strains to Heavy Metals and Arsenic Revealed by Genome Analysis.</title>
        <authorList>
            <person name="Mindlin S."/>
            <person name="Petrenko A."/>
            <person name="Kurakov A."/>
            <person name="Beletsky A."/>
            <person name="Mardanov A."/>
            <person name="Petrova M."/>
        </authorList>
    </citation>
    <scope>NUCLEOTIDE SEQUENCE</scope>
    <source>
        <strain evidence="2">ED23-35</strain>
        <plasmid evidence="2">pALWED1.1</plasmid>
    </source>
</reference>
<dbReference type="InterPro" id="IPR050678">
    <property type="entry name" value="DNA_Partitioning_ATPase"/>
</dbReference>
<dbReference type="InterPro" id="IPR025669">
    <property type="entry name" value="AAA_dom"/>
</dbReference>
<dbReference type="PANTHER" id="PTHR13696">
    <property type="entry name" value="P-LOOP CONTAINING NUCLEOSIDE TRIPHOSPHATE HYDROLASE"/>
    <property type="match status" value="1"/>
</dbReference>
<dbReference type="EMBL" id="KX426227">
    <property type="protein sequence ID" value="APW48708.1"/>
    <property type="molecule type" value="Genomic_DNA"/>
</dbReference>
<dbReference type="Pfam" id="PF13614">
    <property type="entry name" value="AAA_31"/>
    <property type="match status" value="1"/>
</dbReference>
<dbReference type="InterPro" id="IPR027417">
    <property type="entry name" value="P-loop_NTPase"/>
</dbReference>
<dbReference type="RefSeq" id="WP_032055048.1">
    <property type="nucleotide sequence ID" value="NZ_CP082144.1"/>
</dbReference>
<dbReference type="AlphaFoldDB" id="A0A1P8KG85"/>
<feature type="domain" description="AAA" evidence="1">
    <location>
        <begin position="13"/>
        <end position="190"/>
    </location>
</feature>
<dbReference type="PANTHER" id="PTHR13696:SF52">
    <property type="entry name" value="PARA FAMILY PROTEIN CT_582"/>
    <property type="match status" value="1"/>
</dbReference>
<evidence type="ECO:0000313" key="2">
    <source>
        <dbReference type="EMBL" id="APW48708.1"/>
    </source>
</evidence>
<protein>
    <submittedName>
        <fullName evidence="2">Putative plasmid partitioning protein</fullName>
    </submittedName>
</protein>
<evidence type="ECO:0000259" key="1">
    <source>
        <dbReference type="Pfam" id="PF13614"/>
    </source>
</evidence>
<proteinExistence type="predicted"/>
<keyword evidence="2" id="KW-0614">Plasmid</keyword>
<dbReference type="CDD" id="cd02042">
    <property type="entry name" value="ParAB_family"/>
    <property type="match status" value="1"/>
</dbReference>
<geneLocation type="plasmid" evidence="2">
    <name>pALWED1.1</name>
</geneLocation>
<gene>
    <name evidence="2" type="primary">parA</name>
    <name evidence="2" type="ORF">BAA96_1p0001</name>
</gene>
<dbReference type="SUPFAM" id="SSF52540">
    <property type="entry name" value="P-loop containing nucleoside triphosphate hydrolases"/>
    <property type="match status" value="1"/>
</dbReference>